<proteinExistence type="predicted"/>
<gene>
    <name evidence="1" type="ORF">LVIROSA_LOCUS14281</name>
</gene>
<dbReference type="EMBL" id="CAKMRJ010002223">
    <property type="protein sequence ID" value="CAH1427254.1"/>
    <property type="molecule type" value="Genomic_DNA"/>
</dbReference>
<protein>
    <submittedName>
        <fullName evidence="1">Uncharacterized protein</fullName>
    </submittedName>
</protein>
<name>A0AAU9MH82_9ASTR</name>
<reference evidence="1 2" key="1">
    <citation type="submission" date="2022-01" db="EMBL/GenBank/DDBJ databases">
        <authorList>
            <person name="Xiong W."/>
            <person name="Schranz E."/>
        </authorList>
    </citation>
    <scope>NUCLEOTIDE SEQUENCE [LARGE SCALE GENOMIC DNA]</scope>
</reference>
<evidence type="ECO:0000313" key="2">
    <source>
        <dbReference type="Proteomes" id="UP001157418"/>
    </source>
</evidence>
<accession>A0AAU9MH82</accession>
<dbReference type="Proteomes" id="UP001157418">
    <property type="component" value="Unassembled WGS sequence"/>
</dbReference>
<keyword evidence="2" id="KW-1185">Reference proteome</keyword>
<comment type="caution">
    <text evidence="1">The sequence shown here is derived from an EMBL/GenBank/DDBJ whole genome shotgun (WGS) entry which is preliminary data.</text>
</comment>
<organism evidence="1 2">
    <name type="scientific">Lactuca virosa</name>
    <dbReference type="NCBI Taxonomy" id="75947"/>
    <lineage>
        <taxon>Eukaryota</taxon>
        <taxon>Viridiplantae</taxon>
        <taxon>Streptophyta</taxon>
        <taxon>Embryophyta</taxon>
        <taxon>Tracheophyta</taxon>
        <taxon>Spermatophyta</taxon>
        <taxon>Magnoliopsida</taxon>
        <taxon>eudicotyledons</taxon>
        <taxon>Gunneridae</taxon>
        <taxon>Pentapetalae</taxon>
        <taxon>asterids</taxon>
        <taxon>campanulids</taxon>
        <taxon>Asterales</taxon>
        <taxon>Asteraceae</taxon>
        <taxon>Cichorioideae</taxon>
        <taxon>Cichorieae</taxon>
        <taxon>Lactucinae</taxon>
        <taxon>Lactuca</taxon>
    </lineage>
</organism>
<sequence>MEDRPDATSSGVIRGTLQQIASAITPAIGASPFASIQNHEGPEATLQVATVVRHQNVVAGKIISDEGMNLQGKTTKEMKLEEFEAFKSFRAMRKLQRKRQL</sequence>
<evidence type="ECO:0000313" key="1">
    <source>
        <dbReference type="EMBL" id="CAH1427254.1"/>
    </source>
</evidence>
<dbReference type="AlphaFoldDB" id="A0AAU9MH82"/>